<dbReference type="SUPFAM" id="SSF81383">
    <property type="entry name" value="F-box domain"/>
    <property type="match status" value="1"/>
</dbReference>
<dbReference type="PROSITE" id="PS50181">
    <property type="entry name" value="FBOX"/>
    <property type="match status" value="1"/>
</dbReference>
<dbReference type="InterPro" id="IPR001810">
    <property type="entry name" value="F-box_dom"/>
</dbReference>
<feature type="domain" description="F-box" evidence="1">
    <location>
        <begin position="11"/>
        <end position="59"/>
    </location>
</feature>
<dbReference type="AlphaFoldDB" id="A0A369J1P0"/>
<dbReference type="InterPro" id="IPR036047">
    <property type="entry name" value="F-box-like_dom_sf"/>
</dbReference>
<evidence type="ECO:0000259" key="1">
    <source>
        <dbReference type="PROSITE" id="PS50181"/>
    </source>
</evidence>
<comment type="caution">
    <text evidence="2">The sequence shown here is derived from an EMBL/GenBank/DDBJ whole genome shotgun (WGS) entry which is preliminary data.</text>
</comment>
<dbReference type="OrthoDB" id="3249214at2759"/>
<sequence>MVTNSTTIQHKPSFLQLPGEILEDILSELDLPRDLISLALVCRAAKNLVIPRHSEYRVIRTHSTAPFLWAHLARRADLARHIREVQLCARIDFMVSDRCPVTLIDRAVDCKLENVEELARIQNMCQALRHMVRLQVFKWANGPDGKGDRPNSACEDLVLRVVSQKASLRHLELAGICGKHVRNGKGSFGYNYPVWDISGLLSLSLPGSAWFEASNVPHVLRMLERSPNLEFLQLPMEFPRLSECRFPRLKRVKLPLVTGVVASSSVDMLRVVFLENHPAIEELSWFPIGPVQLSAGSLPSLKRLMSGRQVIEALEETATLRFIECLDVWGLDSQSLISLKNVHGPSLLKLKLHSVGSLESLYTLAETFPSIVWLSLPSVYLSHQPTAIEIDDWFNILPRFAKLEVFRGTGIWAACDDSKPAMHRAIMHLVQLCPNLRQLDHCDIDQKRHDFNRIKIIREGMEGENVRYEVHRPPQWHLFDAMDGTFD</sequence>
<dbReference type="Proteomes" id="UP000076154">
    <property type="component" value="Unassembled WGS sequence"/>
</dbReference>
<dbReference type="InParanoid" id="A0A369J1P0"/>
<dbReference type="Pfam" id="PF12937">
    <property type="entry name" value="F-box-like"/>
    <property type="match status" value="1"/>
</dbReference>
<dbReference type="Gene3D" id="1.20.1280.50">
    <property type="match status" value="1"/>
</dbReference>
<evidence type="ECO:0000313" key="3">
    <source>
        <dbReference type="Proteomes" id="UP000076154"/>
    </source>
</evidence>
<protein>
    <recommendedName>
        <fullName evidence="1">F-box domain-containing protein</fullName>
    </recommendedName>
</protein>
<proteinExistence type="predicted"/>
<dbReference type="STRING" id="39966.A0A369J1P0"/>
<reference evidence="2" key="1">
    <citation type="submission" date="2018-04" db="EMBL/GenBank/DDBJ databases">
        <title>Whole genome sequencing of Hypsizygus marmoreus.</title>
        <authorList>
            <person name="Choi I.-G."/>
            <person name="Min B."/>
            <person name="Kim J.-G."/>
            <person name="Kim S."/>
            <person name="Oh Y.-L."/>
            <person name="Kong W.-S."/>
            <person name="Park H."/>
            <person name="Jeong J."/>
            <person name="Song E.-S."/>
        </authorList>
    </citation>
    <scope>NUCLEOTIDE SEQUENCE [LARGE SCALE GENOMIC DNA]</scope>
    <source>
        <strain evidence="2">51987-8</strain>
    </source>
</reference>
<name>A0A369J1P0_HYPMA</name>
<dbReference type="InterPro" id="IPR032675">
    <property type="entry name" value="LRR_dom_sf"/>
</dbReference>
<dbReference type="Gene3D" id="3.80.10.10">
    <property type="entry name" value="Ribonuclease Inhibitor"/>
    <property type="match status" value="1"/>
</dbReference>
<evidence type="ECO:0000313" key="2">
    <source>
        <dbReference type="EMBL" id="RDB15909.1"/>
    </source>
</evidence>
<dbReference type="EMBL" id="LUEZ02000137">
    <property type="protein sequence ID" value="RDB15909.1"/>
    <property type="molecule type" value="Genomic_DNA"/>
</dbReference>
<organism evidence="2 3">
    <name type="scientific">Hypsizygus marmoreus</name>
    <name type="common">White beech mushroom</name>
    <name type="synonym">Agaricus marmoreus</name>
    <dbReference type="NCBI Taxonomy" id="39966"/>
    <lineage>
        <taxon>Eukaryota</taxon>
        <taxon>Fungi</taxon>
        <taxon>Dikarya</taxon>
        <taxon>Basidiomycota</taxon>
        <taxon>Agaricomycotina</taxon>
        <taxon>Agaricomycetes</taxon>
        <taxon>Agaricomycetidae</taxon>
        <taxon>Agaricales</taxon>
        <taxon>Tricholomatineae</taxon>
        <taxon>Lyophyllaceae</taxon>
        <taxon>Hypsizygus</taxon>
    </lineage>
</organism>
<keyword evidence="3" id="KW-1185">Reference proteome</keyword>
<gene>
    <name evidence="2" type="ORF">Hypma_003569</name>
</gene>
<dbReference type="SUPFAM" id="SSF52047">
    <property type="entry name" value="RNI-like"/>
    <property type="match status" value="1"/>
</dbReference>
<accession>A0A369J1P0</accession>